<evidence type="ECO:0000313" key="2">
    <source>
        <dbReference type="EMBL" id="AKE38010.1"/>
    </source>
</evidence>
<feature type="transmembrane region" description="Helical" evidence="1">
    <location>
        <begin position="18"/>
        <end position="41"/>
    </location>
</feature>
<dbReference type="EMBL" id="CP011311">
    <property type="protein sequence ID" value="AKE38010.1"/>
    <property type="molecule type" value="Genomic_DNA"/>
</dbReference>
<accession>A0A0F6QUW8</accession>
<proteinExistence type="predicted"/>
<evidence type="ECO:0000313" key="3">
    <source>
        <dbReference type="Proteomes" id="UP000033566"/>
    </source>
</evidence>
<dbReference type="PATRIC" id="fig|161896.4.peg.13"/>
<dbReference type="KEGG" id="ccj:UL81_00065"/>
<evidence type="ECO:0000256" key="1">
    <source>
        <dbReference type="SAM" id="Phobius"/>
    </source>
</evidence>
<dbReference type="AlphaFoldDB" id="A0A0F6QUW8"/>
<organism evidence="2 3">
    <name type="scientific">Corynebacterium camporealensis</name>
    <dbReference type="NCBI Taxonomy" id="161896"/>
    <lineage>
        <taxon>Bacteria</taxon>
        <taxon>Bacillati</taxon>
        <taxon>Actinomycetota</taxon>
        <taxon>Actinomycetes</taxon>
        <taxon>Mycobacteriales</taxon>
        <taxon>Corynebacteriaceae</taxon>
        <taxon>Corynebacterium</taxon>
    </lineage>
</organism>
<dbReference type="HOGENOM" id="CLU_2768772_0_0_11"/>
<reference evidence="2 3" key="1">
    <citation type="journal article" date="2015" name="Genome Announc.">
        <title>Complete Genome Sequence of Corynebacterium camporealensis DSM 44610, Isolated from the Milk of a Manchega Sheep with Subclinical Mastitis.</title>
        <authorList>
            <person name="Ruckert C."/>
            <person name="Albersmeier A."/>
            <person name="Winkler A."/>
            <person name="Tauch A."/>
        </authorList>
    </citation>
    <scope>NUCLEOTIDE SEQUENCE [LARGE SCALE GENOMIC DNA]</scope>
    <source>
        <strain evidence="2 3">DSM 44610</strain>
    </source>
</reference>
<keyword evidence="1" id="KW-1133">Transmembrane helix</keyword>
<gene>
    <name evidence="2" type="ORF">UL81_00065</name>
</gene>
<dbReference type="Proteomes" id="UP000033566">
    <property type="component" value="Chromosome"/>
</dbReference>
<protein>
    <submittedName>
        <fullName evidence="2">Uncharacterized protein</fullName>
    </submittedName>
</protein>
<keyword evidence="1" id="KW-0812">Transmembrane</keyword>
<name>A0A0F6QUW8_9CORY</name>
<sequence>MGEAGNTSSGSSVLDVSLVAAGITAAVAAVGAGIAVLSPAVDVEQILRDMGQPQLADQVRDLRASLGIQ</sequence>
<keyword evidence="3" id="KW-1185">Reference proteome</keyword>
<keyword evidence="1" id="KW-0472">Membrane</keyword>
<dbReference type="RefSeq" id="WP_035106111.1">
    <property type="nucleotide sequence ID" value="NZ_CP011311.1"/>
</dbReference>